<keyword evidence="7" id="KW-0411">Iron-sulfur</keyword>
<feature type="domain" description="Aminotransferase class V" evidence="9">
    <location>
        <begin position="5"/>
        <end position="366"/>
    </location>
</feature>
<evidence type="ECO:0000256" key="8">
    <source>
        <dbReference type="ARBA" id="ARBA00050776"/>
    </source>
</evidence>
<keyword evidence="3 10" id="KW-0808">Transferase</keyword>
<comment type="catalytic activity">
    <reaction evidence="8">
        <text>(sulfur carrier)-H + L-cysteine = (sulfur carrier)-SH + L-alanine</text>
        <dbReference type="Rhea" id="RHEA:43892"/>
        <dbReference type="Rhea" id="RHEA-COMP:14737"/>
        <dbReference type="Rhea" id="RHEA-COMP:14739"/>
        <dbReference type="ChEBI" id="CHEBI:29917"/>
        <dbReference type="ChEBI" id="CHEBI:35235"/>
        <dbReference type="ChEBI" id="CHEBI:57972"/>
        <dbReference type="ChEBI" id="CHEBI:64428"/>
        <dbReference type="EC" id="2.8.1.7"/>
    </reaction>
</comment>
<name>A0A0C1CCQ0_9BACT</name>
<evidence type="ECO:0000256" key="7">
    <source>
        <dbReference type="ARBA" id="ARBA00023014"/>
    </source>
</evidence>
<dbReference type="Gene3D" id="3.40.640.10">
    <property type="entry name" value="Type I PLP-dependent aspartate aminotransferase-like (Major domain)"/>
    <property type="match status" value="1"/>
</dbReference>
<dbReference type="RefSeq" id="WP_013924519.1">
    <property type="nucleotide sequence ID" value="NZ_JSAM01000011.1"/>
</dbReference>
<dbReference type="InterPro" id="IPR015424">
    <property type="entry name" value="PyrdxlP-dep_Trfase"/>
</dbReference>
<dbReference type="GO" id="GO:0031071">
    <property type="term" value="F:cysteine desulfurase activity"/>
    <property type="evidence" value="ECO:0007669"/>
    <property type="project" value="UniProtKB-EC"/>
</dbReference>
<organism evidence="10 11">
    <name type="scientific">Parachlamydia acanthamoebae</name>
    <dbReference type="NCBI Taxonomy" id="83552"/>
    <lineage>
        <taxon>Bacteria</taxon>
        <taxon>Pseudomonadati</taxon>
        <taxon>Chlamydiota</taxon>
        <taxon>Chlamydiia</taxon>
        <taxon>Parachlamydiales</taxon>
        <taxon>Parachlamydiaceae</taxon>
        <taxon>Parachlamydia</taxon>
    </lineage>
</organism>
<gene>
    <name evidence="10" type="primary">iscS</name>
    <name evidence="10" type="ORF">DB43_DQ00220</name>
</gene>
<dbReference type="Pfam" id="PF00266">
    <property type="entry name" value="Aminotran_5"/>
    <property type="match status" value="1"/>
</dbReference>
<dbReference type="EC" id="2.8.1.7" evidence="10"/>
<proteinExistence type="inferred from homology"/>
<keyword evidence="4" id="KW-0479">Metal-binding</keyword>
<evidence type="ECO:0000256" key="2">
    <source>
        <dbReference type="ARBA" id="ARBA00006490"/>
    </source>
</evidence>
<dbReference type="GO" id="GO:0046872">
    <property type="term" value="F:metal ion binding"/>
    <property type="evidence" value="ECO:0007669"/>
    <property type="project" value="UniProtKB-KW"/>
</dbReference>
<dbReference type="PANTHER" id="PTHR11601">
    <property type="entry name" value="CYSTEINE DESULFURYLASE FAMILY MEMBER"/>
    <property type="match status" value="1"/>
</dbReference>
<dbReference type="InterPro" id="IPR015422">
    <property type="entry name" value="PyrdxlP-dep_Trfase_small"/>
</dbReference>
<protein>
    <submittedName>
        <fullName evidence="10">Cysteine desulfurase</fullName>
        <ecNumber evidence="10">2.8.1.7</ecNumber>
    </submittedName>
</protein>
<evidence type="ECO:0000259" key="9">
    <source>
        <dbReference type="Pfam" id="PF00266"/>
    </source>
</evidence>
<dbReference type="Proteomes" id="UP000031307">
    <property type="component" value="Unassembled WGS sequence"/>
</dbReference>
<dbReference type="AlphaFoldDB" id="A0A0C1CCQ0"/>
<dbReference type="GO" id="GO:0051536">
    <property type="term" value="F:iron-sulfur cluster binding"/>
    <property type="evidence" value="ECO:0007669"/>
    <property type="project" value="UniProtKB-KW"/>
</dbReference>
<dbReference type="PIRSF" id="PIRSF005572">
    <property type="entry name" value="NifS"/>
    <property type="match status" value="1"/>
</dbReference>
<dbReference type="Gene3D" id="3.90.1150.10">
    <property type="entry name" value="Aspartate Aminotransferase, domain 1"/>
    <property type="match status" value="1"/>
</dbReference>
<dbReference type="InterPro" id="IPR015421">
    <property type="entry name" value="PyrdxlP-dep_Trfase_major"/>
</dbReference>
<comment type="cofactor">
    <cofactor evidence="1">
        <name>pyridoxal 5'-phosphate</name>
        <dbReference type="ChEBI" id="CHEBI:597326"/>
    </cofactor>
</comment>
<evidence type="ECO:0000256" key="3">
    <source>
        <dbReference type="ARBA" id="ARBA00022679"/>
    </source>
</evidence>
<reference evidence="10 11" key="1">
    <citation type="journal article" date="2014" name="Mol. Biol. Evol.">
        <title>Massive expansion of Ubiquitination-related gene families within the Chlamydiae.</title>
        <authorList>
            <person name="Domman D."/>
            <person name="Collingro A."/>
            <person name="Lagkouvardos I."/>
            <person name="Gehre L."/>
            <person name="Weinmaier T."/>
            <person name="Rattei T."/>
            <person name="Subtil A."/>
            <person name="Horn M."/>
        </authorList>
    </citation>
    <scope>NUCLEOTIDE SEQUENCE [LARGE SCALE GENOMIC DNA]</scope>
    <source>
        <strain evidence="10 11">OEW1</strain>
    </source>
</reference>
<evidence type="ECO:0000313" key="11">
    <source>
        <dbReference type="Proteomes" id="UP000031307"/>
    </source>
</evidence>
<evidence type="ECO:0000256" key="1">
    <source>
        <dbReference type="ARBA" id="ARBA00001933"/>
    </source>
</evidence>
<dbReference type="OMA" id="AMDIPYT"/>
<evidence type="ECO:0000256" key="4">
    <source>
        <dbReference type="ARBA" id="ARBA00022723"/>
    </source>
</evidence>
<comment type="similarity">
    <text evidence="2">Belongs to the class-V pyridoxal-phosphate-dependent aminotransferase family. NifS/IscS subfamily.</text>
</comment>
<evidence type="ECO:0000313" key="10">
    <source>
        <dbReference type="EMBL" id="KIA78640.1"/>
    </source>
</evidence>
<evidence type="ECO:0000256" key="5">
    <source>
        <dbReference type="ARBA" id="ARBA00022898"/>
    </source>
</evidence>
<evidence type="ECO:0000256" key="6">
    <source>
        <dbReference type="ARBA" id="ARBA00023004"/>
    </source>
</evidence>
<dbReference type="InterPro" id="IPR000192">
    <property type="entry name" value="Aminotrans_V_dom"/>
</dbReference>
<accession>A0A0C1CCQ0</accession>
<keyword evidence="6" id="KW-0408">Iron</keyword>
<dbReference type="EMBL" id="JSAM01000011">
    <property type="protein sequence ID" value="KIA78640.1"/>
    <property type="molecule type" value="Genomic_DNA"/>
</dbReference>
<dbReference type="InterPro" id="IPR016454">
    <property type="entry name" value="Cysteine_dSase"/>
</dbReference>
<dbReference type="PANTHER" id="PTHR11601:SF34">
    <property type="entry name" value="CYSTEINE DESULFURASE"/>
    <property type="match status" value="1"/>
</dbReference>
<dbReference type="SUPFAM" id="SSF53383">
    <property type="entry name" value="PLP-dependent transferases"/>
    <property type="match status" value="1"/>
</dbReference>
<comment type="caution">
    <text evidence="10">The sequence shown here is derived from an EMBL/GenBank/DDBJ whole genome shotgun (WGS) entry which is preliminary data.</text>
</comment>
<keyword evidence="5" id="KW-0663">Pyridoxal phosphate</keyword>
<dbReference type="PATRIC" id="fig|83552.4.peg.166"/>
<sequence>MPNGIYLDNNLVTRPSKKAVSEMLPFLTDRWGTPSAPHRMGQELFPAMSESYKALYALIDAKEVDDIIFTSSGEEAVNHVFTAAFHDIMLPTGRNQLICANQDEAPALMAIGRLEQHGCVGKFVSANQEGRVTAEEIADHITPRTALVSLSWANGLTGVINPVHEIGALCQQRGIKFHLDATHVLGKLFFNLEDVQADFITFSGDRFHAPKGTGGLYIKAGVKCSSFILGGLEQGGLRAGNLNVPALVALAAAAKEAVETRDLMCTEIARLRNKLETGIKESYPEAVLFFDEQERLPHTTTIAFPGIANEALLYALNRQLVFASIGGGSFQQIGLVLAASGINPQLAHSALSFSLSRETTEDEIDRATWIVTETAKYLRRASQKILK</sequence>